<dbReference type="EMBL" id="CP042910">
    <property type="protein sequence ID" value="QEG17962.1"/>
    <property type="molecule type" value="Genomic_DNA"/>
</dbReference>
<protein>
    <submittedName>
        <fullName evidence="3">TadE-like protein</fullName>
    </submittedName>
</protein>
<dbReference type="Proteomes" id="UP000322887">
    <property type="component" value="Chromosome"/>
</dbReference>
<proteinExistence type="predicted"/>
<dbReference type="InterPro" id="IPR012495">
    <property type="entry name" value="TadE-like_dom"/>
</dbReference>
<evidence type="ECO:0000313" key="3">
    <source>
        <dbReference type="EMBL" id="QEG17962.1"/>
    </source>
</evidence>
<keyword evidence="1" id="KW-0812">Transmembrane</keyword>
<gene>
    <name evidence="3" type="ORF">GmarT_38460</name>
</gene>
<feature type="domain" description="TadE-like" evidence="2">
    <location>
        <begin position="19"/>
        <end position="61"/>
    </location>
</feature>
<feature type="transmembrane region" description="Helical" evidence="1">
    <location>
        <begin position="21"/>
        <end position="40"/>
    </location>
</feature>
<organism evidence="3 4">
    <name type="scientific">Gimesia maris</name>
    <dbReference type="NCBI Taxonomy" id="122"/>
    <lineage>
        <taxon>Bacteria</taxon>
        <taxon>Pseudomonadati</taxon>
        <taxon>Planctomycetota</taxon>
        <taxon>Planctomycetia</taxon>
        <taxon>Planctomycetales</taxon>
        <taxon>Planctomycetaceae</taxon>
        <taxon>Gimesia</taxon>
    </lineage>
</organism>
<accession>A0ABX5YQW4</accession>
<reference evidence="3 4" key="1">
    <citation type="submission" date="2019-08" db="EMBL/GenBank/DDBJ databases">
        <title>Deep-cultivation of Planctomycetes and their phenomic and genomic characterization uncovers novel biology.</title>
        <authorList>
            <person name="Wiegand S."/>
            <person name="Jogler M."/>
            <person name="Boedeker C."/>
            <person name="Pinto D."/>
            <person name="Vollmers J."/>
            <person name="Rivas-Marin E."/>
            <person name="Kohn T."/>
            <person name="Peeters S.H."/>
            <person name="Heuer A."/>
            <person name="Rast P."/>
            <person name="Oberbeckmann S."/>
            <person name="Bunk B."/>
            <person name="Jeske O."/>
            <person name="Meyerdierks A."/>
            <person name="Storesund J.E."/>
            <person name="Kallscheuer N."/>
            <person name="Luecker S."/>
            <person name="Lage O.M."/>
            <person name="Pohl T."/>
            <person name="Merkel B.J."/>
            <person name="Hornburger P."/>
            <person name="Mueller R.-W."/>
            <person name="Bruemmer F."/>
            <person name="Labrenz M."/>
            <person name="Spormann A.M."/>
            <person name="Op den Camp H."/>
            <person name="Overmann J."/>
            <person name="Amann R."/>
            <person name="Jetten M.S.M."/>
            <person name="Mascher T."/>
            <person name="Medema M.H."/>
            <person name="Devos D.P."/>
            <person name="Kaster A.-K."/>
            <person name="Ovreas L."/>
            <person name="Rohde M."/>
            <person name="Galperin M.Y."/>
            <person name="Jogler C."/>
        </authorList>
    </citation>
    <scope>NUCLEOTIDE SEQUENCE [LARGE SCALE GENOMIC DNA]</scope>
    <source>
        <strain evidence="3 4">DSM 8797</strain>
    </source>
</reference>
<keyword evidence="1" id="KW-1133">Transmembrane helix</keyword>
<dbReference type="GeneID" id="98648340"/>
<evidence type="ECO:0000256" key="1">
    <source>
        <dbReference type="SAM" id="Phobius"/>
    </source>
</evidence>
<dbReference type="RefSeq" id="WP_002646350.1">
    <property type="nucleotide sequence ID" value="NZ_CP036353.1"/>
</dbReference>
<keyword evidence="1" id="KW-0472">Membrane</keyword>
<sequence>MQRLQLSKRRLLCSNSPRGTTLVEMAVVFPLFILLVFGLVEFVRMGMVKQALSDAARAGCRRAALTSTLTHEDAEATIRRFLQSAISNSQDVEKCRVTITPENLSGMTSGVEITARVEVNYSDISWLVPGFLQNTVLQGQAIMKRE</sequence>
<dbReference type="Pfam" id="PF07811">
    <property type="entry name" value="TadE"/>
    <property type="match status" value="1"/>
</dbReference>
<keyword evidence="4" id="KW-1185">Reference proteome</keyword>
<evidence type="ECO:0000313" key="4">
    <source>
        <dbReference type="Proteomes" id="UP000322887"/>
    </source>
</evidence>
<evidence type="ECO:0000259" key="2">
    <source>
        <dbReference type="Pfam" id="PF07811"/>
    </source>
</evidence>
<name>A0ABX5YQW4_9PLAN</name>